<evidence type="ECO:0000313" key="6">
    <source>
        <dbReference type="EMBL" id="MFC5862560.1"/>
    </source>
</evidence>
<dbReference type="SMART" id="SM00862">
    <property type="entry name" value="Trans_reg_C"/>
    <property type="match status" value="1"/>
</dbReference>
<dbReference type="PANTHER" id="PTHR44366:SF1">
    <property type="entry name" value="UDP-N-ACETYLGLUCOSAMINE--PEPTIDE N-ACETYLGLUCOSAMINYLTRANSFERASE 110 KDA SUBUNIT"/>
    <property type="match status" value="1"/>
</dbReference>
<dbReference type="PROSITE" id="PS51755">
    <property type="entry name" value="OMPR_PHOB"/>
    <property type="match status" value="1"/>
</dbReference>
<dbReference type="SUPFAM" id="SSF48452">
    <property type="entry name" value="TPR-like"/>
    <property type="match status" value="2"/>
</dbReference>
<feature type="domain" description="OmpR/PhoB-type" evidence="5">
    <location>
        <begin position="20"/>
        <end position="118"/>
    </location>
</feature>
<evidence type="ECO:0000313" key="7">
    <source>
        <dbReference type="Proteomes" id="UP001596091"/>
    </source>
</evidence>
<evidence type="ECO:0000259" key="5">
    <source>
        <dbReference type="PROSITE" id="PS51755"/>
    </source>
</evidence>
<sequence>MQASRIGTSISASGSSPNQPQRFRFQDFEIDLSRRTLHRNGHSIFLGMRTFDVLSFFVRHPQRVISKETIAEALWPESLAEESNLNQHIFLLRKALSGTQSGDRLIVTIPKRGFQFTPRVIPVEDEPDPDIVPEVEIAPTPANTDEPPPVLRSFDAASHTSLEDLSREPFRSRTKPGLRPERRMKSQSGRRTRATGPRSSAGRSEIEDEDDKPHSFAARVFNGLLHPGPWQLACITFAIAVIGFGGFFLWRWAHRSAVHTPVLIIAEFTNNSGVPQFDPAARTAVYLDFEQSPWFDVPAQAKVDQALAAAKTKGAGAYGSVCRAFGAESYLTGEVHRLTRGYLLTLSAFRCGSGRQAAVSRGIAETTDGLVSVLDRVVWDMRRQLGESPASVSQYSRSLFEGRASSLEALKAFADGDQLANTGKLQDAVAPLQHAVEIDPQFALAFADLGGVYADLGQRDFSVQAITRAFQLRSTVDDRTRLFIAAMYNTLVTGDLRAGIHNYKDWIAEYPNGSTPFLKLAQLQIESGNPAQALDPAQRAVELDPANPEAYVVLARAQMHLDQFERVAETCRLAIDRQIDGVEIHEFLLQTAFLRLDQAGIDEQIAWARGKDAEPEMQWQQALMDFAQGKAKAGAAMANTAIAGFRAHGADSRAAQVLASMARIEAELGLIDAAESTLSHISGTEDYPDALVAMAHAGMITRTEEELKAQLDAHLASTLWQEYRGPQVRAAIALNEQRPSDAIDALKPAESFDLSGFGVPALRGRAYLMAHQPAEATAEFSKIQGHSGVEPLSHDYPLAQLGLARADVQAGRTDDARMAYRLLLQIWKDADSDLPRLKEAKSEYARLAGETVRSSQATPSHPAKRLASARR</sequence>
<reference evidence="7" key="1">
    <citation type="journal article" date="2019" name="Int. J. Syst. Evol. Microbiol.">
        <title>The Global Catalogue of Microorganisms (GCM) 10K type strain sequencing project: providing services to taxonomists for standard genome sequencing and annotation.</title>
        <authorList>
            <consortium name="The Broad Institute Genomics Platform"/>
            <consortium name="The Broad Institute Genome Sequencing Center for Infectious Disease"/>
            <person name="Wu L."/>
            <person name="Ma J."/>
        </authorList>
    </citation>
    <scope>NUCLEOTIDE SEQUENCE [LARGE SCALE GENOMIC DNA]</scope>
    <source>
        <strain evidence="7">JCM 4087</strain>
    </source>
</reference>
<dbReference type="SUPFAM" id="SSF46894">
    <property type="entry name" value="C-terminal effector domain of the bipartite response regulators"/>
    <property type="match status" value="1"/>
</dbReference>
<name>A0ABW1EF10_9BACT</name>
<feature type="repeat" description="TPR" evidence="2">
    <location>
        <begin position="514"/>
        <end position="547"/>
    </location>
</feature>
<dbReference type="Proteomes" id="UP001596091">
    <property type="component" value="Unassembled WGS sequence"/>
</dbReference>
<evidence type="ECO:0000256" key="4">
    <source>
        <dbReference type="SAM" id="MobiDB-lite"/>
    </source>
</evidence>
<dbReference type="InterPro" id="IPR001867">
    <property type="entry name" value="OmpR/PhoB-type_DNA-bd"/>
</dbReference>
<dbReference type="PANTHER" id="PTHR44366">
    <property type="entry name" value="UDP-N-ACETYLGLUCOSAMINE--PEPTIDE N-ACETYLGLUCOSAMINYLTRANSFERASE 110 KDA SUBUNIT"/>
    <property type="match status" value="1"/>
</dbReference>
<feature type="compositionally biased region" description="Basic residues" evidence="4">
    <location>
        <begin position="862"/>
        <end position="871"/>
    </location>
</feature>
<keyword evidence="1 3" id="KW-0238">DNA-binding</keyword>
<dbReference type="RefSeq" id="WP_263336038.1">
    <property type="nucleotide sequence ID" value="NZ_JAGSYH010000003.1"/>
</dbReference>
<dbReference type="SMART" id="SM00028">
    <property type="entry name" value="TPR"/>
    <property type="match status" value="5"/>
</dbReference>
<dbReference type="Pfam" id="PF00486">
    <property type="entry name" value="Trans_reg_C"/>
    <property type="match status" value="1"/>
</dbReference>
<evidence type="ECO:0000256" key="1">
    <source>
        <dbReference type="ARBA" id="ARBA00023125"/>
    </source>
</evidence>
<dbReference type="Gene3D" id="1.10.10.10">
    <property type="entry name" value="Winged helix-like DNA-binding domain superfamily/Winged helix DNA-binding domain"/>
    <property type="match status" value="1"/>
</dbReference>
<feature type="region of interest" description="Disordered" evidence="4">
    <location>
        <begin position="121"/>
        <end position="212"/>
    </location>
</feature>
<protein>
    <submittedName>
        <fullName evidence="6">Winged helix-turn-helix domain-containing protein</fullName>
    </submittedName>
</protein>
<evidence type="ECO:0000256" key="3">
    <source>
        <dbReference type="PROSITE-ProRule" id="PRU01091"/>
    </source>
</evidence>
<dbReference type="InterPro" id="IPR019734">
    <property type="entry name" value="TPR_rpt"/>
</dbReference>
<dbReference type="InterPro" id="IPR016032">
    <property type="entry name" value="Sig_transdc_resp-reg_C-effctor"/>
</dbReference>
<organism evidence="6 7">
    <name type="scientific">Acidicapsa dinghuensis</name>
    <dbReference type="NCBI Taxonomy" id="2218256"/>
    <lineage>
        <taxon>Bacteria</taxon>
        <taxon>Pseudomonadati</taxon>
        <taxon>Acidobacteriota</taxon>
        <taxon>Terriglobia</taxon>
        <taxon>Terriglobales</taxon>
        <taxon>Acidobacteriaceae</taxon>
        <taxon>Acidicapsa</taxon>
    </lineage>
</organism>
<gene>
    <name evidence="6" type="ORF">ACFPT7_09685</name>
</gene>
<proteinExistence type="predicted"/>
<dbReference type="InterPro" id="IPR011990">
    <property type="entry name" value="TPR-like_helical_dom_sf"/>
</dbReference>
<dbReference type="PROSITE" id="PS50005">
    <property type="entry name" value="TPR"/>
    <property type="match status" value="1"/>
</dbReference>
<feature type="region of interest" description="Disordered" evidence="4">
    <location>
        <begin position="848"/>
        <end position="871"/>
    </location>
</feature>
<dbReference type="InterPro" id="IPR037919">
    <property type="entry name" value="OGT"/>
</dbReference>
<dbReference type="Pfam" id="PF14559">
    <property type="entry name" value="TPR_19"/>
    <property type="match status" value="1"/>
</dbReference>
<keyword evidence="2" id="KW-0802">TPR repeat</keyword>
<feature type="region of interest" description="Disordered" evidence="4">
    <location>
        <begin position="1"/>
        <end position="21"/>
    </location>
</feature>
<feature type="compositionally biased region" description="Acidic residues" evidence="4">
    <location>
        <begin position="123"/>
        <end position="133"/>
    </location>
</feature>
<accession>A0ABW1EF10</accession>
<dbReference type="EMBL" id="JBHSPH010000002">
    <property type="protein sequence ID" value="MFC5862560.1"/>
    <property type="molecule type" value="Genomic_DNA"/>
</dbReference>
<comment type="caution">
    <text evidence="6">The sequence shown here is derived from an EMBL/GenBank/DDBJ whole genome shotgun (WGS) entry which is preliminary data.</text>
</comment>
<feature type="DNA-binding region" description="OmpR/PhoB-type" evidence="3">
    <location>
        <begin position="20"/>
        <end position="118"/>
    </location>
</feature>
<feature type="compositionally biased region" description="Basic and acidic residues" evidence="4">
    <location>
        <begin position="161"/>
        <end position="171"/>
    </location>
</feature>
<dbReference type="InterPro" id="IPR036388">
    <property type="entry name" value="WH-like_DNA-bd_sf"/>
</dbReference>
<dbReference type="Gene3D" id="1.25.40.10">
    <property type="entry name" value="Tetratricopeptide repeat domain"/>
    <property type="match status" value="3"/>
</dbReference>
<evidence type="ECO:0000256" key="2">
    <source>
        <dbReference type="PROSITE-ProRule" id="PRU00339"/>
    </source>
</evidence>
<keyword evidence="7" id="KW-1185">Reference proteome</keyword>
<dbReference type="CDD" id="cd00383">
    <property type="entry name" value="trans_reg_C"/>
    <property type="match status" value="1"/>
</dbReference>